<dbReference type="InterPro" id="IPR040250">
    <property type="entry name" value="Nucleobindin"/>
</dbReference>
<dbReference type="GO" id="GO:0070062">
    <property type="term" value="C:extracellular exosome"/>
    <property type="evidence" value="ECO:0007669"/>
    <property type="project" value="TreeGrafter"/>
</dbReference>
<dbReference type="STRING" id="1314674.A0A0D7BUX4"/>
<feature type="domain" description="EF-hand" evidence="5">
    <location>
        <begin position="96"/>
        <end position="131"/>
    </location>
</feature>
<sequence>MKSLALLPILSASYSVLAHGGHNSPGPSDGETMQEYAEKHMASEHHIEAFDVASFFQLHDLNRDGYWDKDEIEAVYGVHHAYSQKVSFDDIGHQKKAEHIVKVVLENLDKNNDGKITVEELEAVGLKGLPNFDHLGAEGHHYDIESEFFLHHEEQFHSTPETQTDESYNHPEDIAHFAHHEHIEMEEMKKEAQYEGVPVAEVVKEHEDAEAAADAAAAQAAKQKPMYTREPSPDKVEPGVKFAQAAENARNKGEWGAGDAGYLPPADPSDKMRKNMPYKSSRMQYKFKRSWNDF</sequence>
<dbReference type="InterPro" id="IPR011992">
    <property type="entry name" value="EF-hand-dom_pair"/>
</dbReference>
<feature type="region of interest" description="Disordered" evidence="3">
    <location>
        <begin position="218"/>
        <end position="237"/>
    </location>
</feature>
<evidence type="ECO:0000313" key="6">
    <source>
        <dbReference type="EMBL" id="KIY73421.1"/>
    </source>
</evidence>
<dbReference type="GO" id="GO:0005509">
    <property type="term" value="F:calcium ion binding"/>
    <property type="evidence" value="ECO:0007669"/>
    <property type="project" value="InterPro"/>
</dbReference>
<dbReference type="PROSITE" id="PS00018">
    <property type="entry name" value="EF_HAND_1"/>
    <property type="match status" value="1"/>
</dbReference>
<evidence type="ECO:0000256" key="2">
    <source>
        <dbReference type="ARBA" id="ARBA00022837"/>
    </source>
</evidence>
<dbReference type="PROSITE" id="PS50222">
    <property type="entry name" value="EF_HAND_2"/>
    <property type="match status" value="1"/>
</dbReference>
<dbReference type="PANTHER" id="PTHR19237">
    <property type="entry name" value="NUCLEOBINDIN"/>
    <property type="match status" value="1"/>
</dbReference>
<dbReference type="GO" id="GO:0005793">
    <property type="term" value="C:endoplasmic reticulum-Golgi intermediate compartment"/>
    <property type="evidence" value="ECO:0007669"/>
    <property type="project" value="TreeGrafter"/>
</dbReference>
<evidence type="ECO:0000259" key="5">
    <source>
        <dbReference type="PROSITE" id="PS50222"/>
    </source>
</evidence>
<gene>
    <name evidence="6" type="ORF">CYLTODRAFT_434295</name>
</gene>
<protein>
    <recommendedName>
        <fullName evidence="5">EF-hand domain-containing protein</fullName>
    </recommendedName>
</protein>
<dbReference type="Proteomes" id="UP000054007">
    <property type="component" value="Unassembled WGS sequence"/>
</dbReference>
<evidence type="ECO:0000313" key="7">
    <source>
        <dbReference type="Proteomes" id="UP000054007"/>
    </source>
</evidence>
<organism evidence="6 7">
    <name type="scientific">Cylindrobasidium torrendii FP15055 ss-10</name>
    <dbReference type="NCBI Taxonomy" id="1314674"/>
    <lineage>
        <taxon>Eukaryota</taxon>
        <taxon>Fungi</taxon>
        <taxon>Dikarya</taxon>
        <taxon>Basidiomycota</taxon>
        <taxon>Agaricomycotina</taxon>
        <taxon>Agaricomycetes</taxon>
        <taxon>Agaricomycetidae</taxon>
        <taxon>Agaricales</taxon>
        <taxon>Marasmiineae</taxon>
        <taxon>Physalacriaceae</taxon>
        <taxon>Cylindrobasidium</taxon>
    </lineage>
</organism>
<dbReference type="PANTHER" id="PTHR19237:SF20">
    <property type="entry name" value="NUCLEOBINDIN 1"/>
    <property type="match status" value="1"/>
</dbReference>
<feature type="chain" id="PRO_5002317435" description="EF-hand domain-containing protein" evidence="4">
    <location>
        <begin position="21"/>
        <end position="294"/>
    </location>
</feature>
<dbReference type="Gene3D" id="1.10.238.10">
    <property type="entry name" value="EF-hand"/>
    <property type="match status" value="1"/>
</dbReference>
<dbReference type="InterPro" id="IPR002048">
    <property type="entry name" value="EF_hand_dom"/>
</dbReference>
<dbReference type="OrthoDB" id="289247at2759"/>
<reference evidence="6 7" key="1">
    <citation type="journal article" date="2015" name="Fungal Genet. Biol.">
        <title>Evolution of novel wood decay mechanisms in Agaricales revealed by the genome sequences of Fistulina hepatica and Cylindrobasidium torrendii.</title>
        <authorList>
            <person name="Floudas D."/>
            <person name="Held B.W."/>
            <person name="Riley R."/>
            <person name="Nagy L.G."/>
            <person name="Koehler G."/>
            <person name="Ransdell A.S."/>
            <person name="Younus H."/>
            <person name="Chow J."/>
            <person name="Chiniquy J."/>
            <person name="Lipzen A."/>
            <person name="Tritt A."/>
            <person name="Sun H."/>
            <person name="Haridas S."/>
            <person name="LaButti K."/>
            <person name="Ohm R.A."/>
            <person name="Kues U."/>
            <person name="Blanchette R.A."/>
            <person name="Grigoriev I.V."/>
            <person name="Minto R.E."/>
            <person name="Hibbett D.S."/>
        </authorList>
    </citation>
    <scope>NUCLEOTIDE SEQUENCE [LARGE SCALE GENOMIC DNA]</scope>
    <source>
        <strain evidence="6 7">FP15055 ss-10</strain>
    </source>
</reference>
<accession>A0A0D7BUX4</accession>
<dbReference type="AlphaFoldDB" id="A0A0D7BUX4"/>
<feature type="region of interest" description="Disordered" evidence="3">
    <location>
        <begin position="245"/>
        <end position="277"/>
    </location>
</feature>
<evidence type="ECO:0000256" key="1">
    <source>
        <dbReference type="ARBA" id="ARBA00022729"/>
    </source>
</evidence>
<keyword evidence="1 4" id="KW-0732">Signal</keyword>
<evidence type="ECO:0000256" key="3">
    <source>
        <dbReference type="SAM" id="MobiDB-lite"/>
    </source>
</evidence>
<dbReference type="SUPFAM" id="SSF47473">
    <property type="entry name" value="EF-hand"/>
    <property type="match status" value="1"/>
</dbReference>
<name>A0A0D7BUX4_9AGAR</name>
<keyword evidence="7" id="KW-1185">Reference proteome</keyword>
<dbReference type="InterPro" id="IPR018247">
    <property type="entry name" value="EF_Hand_1_Ca_BS"/>
</dbReference>
<proteinExistence type="predicted"/>
<dbReference type="EMBL" id="KN880436">
    <property type="protein sequence ID" value="KIY73421.1"/>
    <property type="molecule type" value="Genomic_DNA"/>
</dbReference>
<dbReference type="Pfam" id="PF13499">
    <property type="entry name" value="EF-hand_7"/>
    <property type="match status" value="1"/>
</dbReference>
<feature type="signal peptide" evidence="4">
    <location>
        <begin position="1"/>
        <end position="20"/>
    </location>
</feature>
<evidence type="ECO:0000256" key="4">
    <source>
        <dbReference type="SAM" id="SignalP"/>
    </source>
</evidence>
<keyword evidence="2" id="KW-0106">Calcium</keyword>